<comment type="function">
    <text evidence="1">Potential calcium sensor.</text>
</comment>
<dbReference type="InterPro" id="IPR002048">
    <property type="entry name" value="EF_hand_dom"/>
</dbReference>
<dbReference type="SUPFAM" id="SSF158639">
    <property type="entry name" value="ENT-like"/>
    <property type="match status" value="1"/>
</dbReference>
<sequence length="463" mass="52647">MKFKEGDRVEVFRRNEEPYGSWFPSKVLSVDVVKCAVRCELSATPDGRPIIEKVHERDVRPCPPHVPGTEHWMVGDIVEVFDAHSWRVGKIAKVLNDDYVVTKIFGSIQLKEFHVSNLRSRRAWQNNHWVMINKRTLQGHLKPQCVSNHDDEIRGIGRKRKASSKNEVYNLLDRRTLQRKLDGVTFSKSTVGENATLLKSTRDRINMYTQMEADKVLSDAHFRNSSAVPTKVAEEIAECSVASCSGNDIIETANQNSRRHTRDIARNTFDRVMSLCPHEGGRESQRISGDKLAASIHELELHAYQSTMQALRVSGMDLLTEEQISEFQEAFCLFDKDGDGCITLEELGTVIKSLGQNPSEEELQEMIREVDSDGNGTIELAEFVSLMSRKVKETNVEEELKEAFKIFDKDQNGYISATELRNVMINLGEKLTDEEVDQMIKEADLDGDGQVNYEEFVRMMMAV</sequence>
<comment type="caution">
    <text evidence="7">The sequence shown here is derived from an EMBL/GenBank/DDBJ whole genome shotgun (WGS) entry which is preliminary data.</text>
</comment>
<keyword evidence="5" id="KW-0106">Calcium</keyword>
<evidence type="ECO:0000313" key="7">
    <source>
        <dbReference type="EMBL" id="KAJ8470174.1"/>
    </source>
</evidence>
<dbReference type="Proteomes" id="UP001222027">
    <property type="component" value="Unassembled WGS sequence"/>
</dbReference>
<dbReference type="GO" id="GO:0005509">
    <property type="term" value="F:calcium ion binding"/>
    <property type="evidence" value="ECO:0007669"/>
    <property type="project" value="InterPro"/>
</dbReference>
<dbReference type="PANTHER" id="PTHR23050">
    <property type="entry name" value="CALCIUM BINDING PROTEIN"/>
    <property type="match status" value="1"/>
</dbReference>
<dbReference type="Pfam" id="PF05641">
    <property type="entry name" value="Agenet"/>
    <property type="match status" value="1"/>
</dbReference>
<dbReference type="EMBL" id="JAQQAF010000007">
    <property type="protein sequence ID" value="KAJ8470174.1"/>
    <property type="molecule type" value="Genomic_DNA"/>
</dbReference>
<reference evidence="7 8" key="1">
    <citation type="submission" date="2022-12" db="EMBL/GenBank/DDBJ databases">
        <title>Chromosome-scale assembly of the Ensete ventricosum genome.</title>
        <authorList>
            <person name="Dussert Y."/>
            <person name="Stocks J."/>
            <person name="Wendawek A."/>
            <person name="Woldeyes F."/>
            <person name="Nichols R.A."/>
            <person name="Borrell J.S."/>
        </authorList>
    </citation>
    <scope>NUCLEOTIDE SEQUENCE [LARGE SCALE GENOMIC DNA]</scope>
    <source>
        <strain evidence="8">cv. Maze</strain>
        <tissue evidence="7">Seeds</tissue>
    </source>
</reference>
<feature type="domain" description="EF-hand" evidence="6">
    <location>
        <begin position="358"/>
        <end position="393"/>
    </location>
</feature>
<dbReference type="Pfam" id="PF13499">
    <property type="entry name" value="EF-hand_7"/>
    <property type="match status" value="2"/>
</dbReference>
<dbReference type="SUPFAM" id="SSF47473">
    <property type="entry name" value="EF-hand"/>
    <property type="match status" value="1"/>
</dbReference>
<evidence type="ECO:0000256" key="3">
    <source>
        <dbReference type="ARBA" id="ARBA00022723"/>
    </source>
</evidence>
<evidence type="ECO:0000256" key="1">
    <source>
        <dbReference type="ARBA" id="ARBA00003291"/>
    </source>
</evidence>
<keyword evidence="4" id="KW-0677">Repeat</keyword>
<comment type="similarity">
    <text evidence="2">Belongs to the calmodulin family.</text>
</comment>
<evidence type="ECO:0000313" key="8">
    <source>
        <dbReference type="Proteomes" id="UP001222027"/>
    </source>
</evidence>
<dbReference type="PROSITE" id="PS50222">
    <property type="entry name" value="EF_HAND_2"/>
    <property type="match status" value="4"/>
</dbReference>
<dbReference type="FunFam" id="1.10.238.10:FF:000202">
    <property type="entry name" value="Calmodulin-like protein 8"/>
    <property type="match status" value="1"/>
</dbReference>
<dbReference type="AlphaFoldDB" id="A0AAV8Q194"/>
<proteinExistence type="inferred from homology"/>
<feature type="domain" description="EF-hand" evidence="6">
    <location>
        <begin position="322"/>
        <end position="357"/>
    </location>
</feature>
<evidence type="ECO:0000256" key="5">
    <source>
        <dbReference type="ARBA" id="ARBA00022837"/>
    </source>
</evidence>
<name>A0AAV8Q194_ENSVE</name>
<dbReference type="InterPro" id="IPR036142">
    <property type="entry name" value="ENT_dom-like_sf"/>
</dbReference>
<organism evidence="7 8">
    <name type="scientific">Ensete ventricosum</name>
    <name type="common">Abyssinian banana</name>
    <name type="synonym">Musa ensete</name>
    <dbReference type="NCBI Taxonomy" id="4639"/>
    <lineage>
        <taxon>Eukaryota</taxon>
        <taxon>Viridiplantae</taxon>
        <taxon>Streptophyta</taxon>
        <taxon>Embryophyta</taxon>
        <taxon>Tracheophyta</taxon>
        <taxon>Spermatophyta</taxon>
        <taxon>Magnoliopsida</taxon>
        <taxon>Liliopsida</taxon>
        <taxon>Zingiberales</taxon>
        <taxon>Musaceae</taxon>
        <taxon>Ensete</taxon>
    </lineage>
</organism>
<gene>
    <name evidence="7" type="ORF">OPV22_024517</name>
</gene>
<dbReference type="CDD" id="cd00051">
    <property type="entry name" value="EFh"/>
    <property type="match status" value="2"/>
</dbReference>
<feature type="domain" description="EF-hand" evidence="6">
    <location>
        <begin position="395"/>
        <end position="430"/>
    </location>
</feature>
<evidence type="ECO:0000259" key="6">
    <source>
        <dbReference type="PROSITE" id="PS50222"/>
    </source>
</evidence>
<feature type="domain" description="EF-hand" evidence="6">
    <location>
        <begin position="431"/>
        <end position="463"/>
    </location>
</feature>
<dbReference type="FunFam" id="1.10.238.10:FF:000327">
    <property type="entry name" value="Calmodulin-like protein 11"/>
    <property type="match status" value="1"/>
</dbReference>
<protein>
    <recommendedName>
        <fullName evidence="6">EF-hand domain-containing protein</fullName>
    </recommendedName>
</protein>
<accession>A0AAV8Q194</accession>
<dbReference type="SMART" id="SM00054">
    <property type="entry name" value="EFh"/>
    <property type="match status" value="4"/>
</dbReference>
<dbReference type="InterPro" id="IPR008395">
    <property type="entry name" value="Agenet-like_dom"/>
</dbReference>
<dbReference type="Gene3D" id="1.10.238.10">
    <property type="entry name" value="EF-hand"/>
    <property type="match status" value="2"/>
</dbReference>
<dbReference type="InterPro" id="IPR014002">
    <property type="entry name" value="Agenet_dom_plant"/>
</dbReference>
<dbReference type="PROSITE" id="PS00018">
    <property type="entry name" value="EF_HAND_1"/>
    <property type="match status" value="4"/>
</dbReference>
<evidence type="ECO:0000256" key="2">
    <source>
        <dbReference type="ARBA" id="ARBA00009763"/>
    </source>
</evidence>
<dbReference type="SMART" id="SM00743">
    <property type="entry name" value="Agenet"/>
    <property type="match status" value="2"/>
</dbReference>
<keyword evidence="3" id="KW-0479">Metal-binding</keyword>
<keyword evidence="8" id="KW-1185">Reference proteome</keyword>
<evidence type="ECO:0000256" key="4">
    <source>
        <dbReference type="ARBA" id="ARBA00022737"/>
    </source>
</evidence>
<dbReference type="InterPro" id="IPR050145">
    <property type="entry name" value="Centrin_CML-like"/>
</dbReference>
<dbReference type="InterPro" id="IPR011992">
    <property type="entry name" value="EF-hand-dom_pair"/>
</dbReference>
<dbReference type="InterPro" id="IPR018247">
    <property type="entry name" value="EF_Hand_1_Ca_BS"/>
</dbReference>